<reference evidence="2 3" key="1">
    <citation type="submission" date="2020-01" db="EMBL/GenBank/DDBJ databases">
        <title>Microvirga sp. nov., an arsenate reduction bacterium isolated from Tibet hotspring sediments.</title>
        <authorList>
            <person name="Yuan C.-G."/>
        </authorList>
    </citation>
    <scope>NUCLEOTIDE SEQUENCE [LARGE SCALE GENOMIC DNA]</scope>
    <source>
        <strain evidence="2 3">SYSU G3D203</strain>
    </source>
</reference>
<name>A0ABW9Z4Y1_9HYPH</name>
<evidence type="ECO:0000256" key="1">
    <source>
        <dbReference type="SAM" id="SignalP"/>
    </source>
</evidence>
<proteinExistence type="predicted"/>
<dbReference type="RefSeq" id="WP_161726564.1">
    <property type="nucleotide sequence ID" value="NZ_JAAAXI010000038.1"/>
</dbReference>
<protein>
    <submittedName>
        <fullName evidence="2">Uncharacterized protein</fullName>
    </submittedName>
</protein>
<evidence type="ECO:0000313" key="3">
    <source>
        <dbReference type="Proteomes" id="UP000818323"/>
    </source>
</evidence>
<sequence>MNILGAALAIALLLPSLAMAQGVRAGKWTSGVGQGIVEHIVRNGPGNDFNISCDVGYSEDAELTGISISIRDNGPPPKSTVRIFIDDEEFQFGVDDHGGIKTNYRVNADNFIALWETLRSGKSMRVLFEDGRTSSFSLDGAKKVLGSKPCGTNFYAMPSKPQVKKPKAF</sequence>
<dbReference type="EMBL" id="JAAAXJ010000029">
    <property type="protein sequence ID" value="NBJ27152.1"/>
    <property type="molecule type" value="Genomic_DNA"/>
</dbReference>
<evidence type="ECO:0000313" key="2">
    <source>
        <dbReference type="EMBL" id="NBJ27152.1"/>
    </source>
</evidence>
<accession>A0ABW9Z4Y1</accession>
<keyword evidence="1" id="KW-0732">Signal</keyword>
<keyword evidence="3" id="KW-1185">Reference proteome</keyword>
<dbReference type="Proteomes" id="UP000818323">
    <property type="component" value="Unassembled WGS sequence"/>
</dbReference>
<feature type="chain" id="PRO_5045499809" evidence="1">
    <location>
        <begin position="21"/>
        <end position="169"/>
    </location>
</feature>
<comment type="caution">
    <text evidence="2">The sequence shown here is derived from an EMBL/GenBank/DDBJ whole genome shotgun (WGS) entry which is preliminary data.</text>
</comment>
<organism evidence="2 3">
    <name type="scientific">Microvirga arsenatis</name>
    <dbReference type="NCBI Taxonomy" id="2692265"/>
    <lineage>
        <taxon>Bacteria</taxon>
        <taxon>Pseudomonadati</taxon>
        <taxon>Pseudomonadota</taxon>
        <taxon>Alphaproteobacteria</taxon>
        <taxon>Hyphomicrobiales</taxon>
        <taxon>Methylobacteriaceae</taxon>
        <taxon>Microvirga</taxon>
    </lineage>
</organism>
<feature type="signal peptide" evidence="1">
    <location>
        <begin position="1"/>
        <end position="20"/>
    </location>
</feature>
<gene>
    <name evidence="2" type="ORF">GR303_22780</name>
</gene>